<keyword evidence="8" id="KW-0539">Nucleus</keyword>
<evidence type="ECO:0000313" key="13">
    <source>
        <dbReference type="Proteomes" id="UP000015104"/>
    </source>
</evidence>
<evidence type="ECO:0000256" key="7">
    <source>
        <dbReference type="ARBA" id="ARBA00023170"/>
    </source>
</evidence>
<dbReference type="InterPro" id="IPR001628">
    <property type="entry name" value="Znf_hrmn_rcpt"/>
</dbReference>
<dbReference type="Proteomes" id="UP000015104">
    <property type="component" value="Unassembled WGS sequence"/>
</dbReference>
<name>T1KNG2_TETUR</name>
<dbReference type="AlphaFoldDB" id="T1KNG2"/>
<keyword evidence="13" id="KW-1185">Reference proteome</keyword>
<dbReference type="EMBL" id="CAEY01000276">
    <property type="status" value="NOT_ANNOTATED_CDS"/>
    <property type="molecule type" value="Genomic_DNA"/>
</dbReference>
<evidence type="ECO:0000256" key="6">
    <source>
        <dbReference type="ARBA" id="ARBA00023163"/>
    </source>
</evidence>
<feature type="domain" description="CXXC-type" evidence="11">
    <location>
        <begin position="359"/>
        <end position="406"/>
    </location>
</feature>
<proteinExistence type="predicted"/>
<feature type="domain" description="Nuclear receptor" evidence="10">
    <location>
        <begin position="184"/>
        <end position="264"/>
    </location>
</feature>
<keyword evidence="7" id="KW-0675">Receptor</keyword>
<evidence type="ECO:0000256" key="4">
    <source>
        <dbReference type="ARBA" id="ARBA00023015"/>
    </source>
</evidence>
<dbReference type="SUPFAM" id="SSF57716">
    <property type="entry name" value="Glucocorticoid receptor-like (DNA-binding domain)"/>
    <property type="match status" value="1"/>
</dbReference>
<dbReference type="eggNOG" id="KOG1084">
    <property type="taxonomic scope" value="Eukaryota"/>
</dbReference>
<keyword evidence="1" id="KW-0479">Metal-binding</keyword>
<dbReference type="OrthoDB" id="308383at2759"/>
<dbReference type="PROSITE" id="PS51058">
    <property type="entry name" value="ZF_CXXC"/>
    <property type="match status" value="1"/>
</dbReference>
<dbReference type="Gene3D" id="3.30.50.10">
    <property type="entry name" value="Erythroid Transcription Factor GATA-1, subunit A"/>
    <property type="match status" value="1"/>
</dbReference>
<keyword evidence="3" id="KW-0862">Zinc</keyword>
<keyword evidence="4" id="KW-0805">Transcription regulation</keyword>
<gene>
    <name evidence="12" type="primary">107365929</name>
</gene>
<evidence type="ECO:0000256" key="9">
    <source>
        <dbReference type="PROSITE-ProRule" id="PRU00509"/>
    </source>
</evidence>
<evidence type="ECO:0000256" key="8">
    <source>
        <dbReference type="ARBA" id="ARBA00023242"/>
    </source>
</evidence>
<reference evidence="12" key="2">
    <citation type="submission" date="2015-06" db="UniProtKB">
        <authorList>
            <consortium name="EnsemblMetazoa"/>
        </authorList>
    </citation>
    <scope>IDENTIFICATION</scope>
</reference>
<dbReference type="PROSITE" id="PS51030">
    <property type="entry name" value="NUCLEAR_REC_DBD_2"/>
    <property type="match status" value="1"/>
</dbReference>
<accession>T1KNG2</accession>
<evidence type="ECO:0000256" key="3">
    <source>
        <dbReference type="ARBA" id="ARBA00022833"/>
    </source>
</evidence>
<keyword evidence="5" id="KW-0238">DNA-binding</keyword>
<keyword evidence="2 9" id="KW-0863">Zinc-finger</keyword>
<dbReference type="InterPro" id="IPR013088">
    <property type="entry name" value="Znf_NHR/GATA"/>
</dbReference>
<sequence length="419" mass="46113">MPTMTNKGPEMVMKNFKTEEDDRCRSLVCDPSGIIVAEMVYRCMICFYITDTMVEAKQHYTSKHMDDDDDKDIDRNRESFLESTDNNNNNNVTSGLNYINHNHILNNNHSNGNSSNNINRHNHLNSLMPQLNGPYYKNYSGDEGLSPDDGDNYDPYSPLVTMTEGLETTNGETSPNGVGGKSGYVNCAVCGVTRFYSCVQRRYGQFTCVTCYRYFRTFLVKPKKYSCPSLGECLLNVRTRCRACWIKACIDVFSVDLRRQHLIEEFRPIRAKPGTKGSGAINGAQALTAEALADLNLGSASTGPSPEGSAGSSSGEIPTLSIAYNTNGDGSLDLSTSLLNKNGTGRAKNEKPAAKVKITPGKKVWSCGKCATCMAEDCGKCIYCLDRPKFGGPFIKKQRCIKRRCLNKVKNKAANGNAA</sequence>
<evidence type="ECO:0000256" key="5">
    <source>
        <dbReference type="ARBA" id="ARBA00023125"/>
    </source>
</evidence>
<evidence type="ECO:0000259" key="11">
    <source>
        <dbReference type="PROSITE" id="PS51058"/>
    </source>
</evidence>
<evidence type="ECO:0000259" key="10">
    <source>
        <dbReference type="PROSITE" id="PS51030"/>
    </source>
</evidence>
<dbReference type="HOGENOM" id="CLU_659427_0_0_1"/>
<evidence type="ECO:0000256" key="2">
    <source>
        <dbReference type="ARBA" id="ARBA00022771"/>
    </source>
</evidence>
<evidence type="ECO:0008006" key="14">
    <source>
        <dbReference type="Google" id="ProtNLM"/>
    </source>
</evidence>
<dbReference type="GO" id="GO:0008270">
    <property type="term" value="F:zinc ion binding"/>
    <property type="evidence" value="ECO:0007669"/>
    <property type="project" value="UniProtKB-KW"/>
</dbReference>
<dbReference type="EnsemblMetazoa" id="tetur16g00870.1">
    <property type="protein sequence ID" value="tetur16g00870.1"/>
    <property type="gene ID" value="tetur16g00870"/>
</dbReference>
<dbReference type="InterPro" id="IPR002857">
    <property type="entry name" value="Znf_CXXC"/>
</dbReference>
<reference evidence="13" key="1">
    <citation type="submission" date="2011-08" db="EMBL/GenBank/DDBJ databases">
        <authorList>
            <person name="Rombauts S."/>
        </authorList>
    </citation>
    <scope>NUCLEOTIDE SEQUENCE</scope>
    <source>
        <strain evidence="13">London</strain>
    </source>
</reference>
<evidence type="ECO:0000256" key="1">
    <source>
        <dbReference type="ARBA" id="ARBA00022723"/>
    </source>
</evidence>
<evidence type="ECO:0000313" key="12">
    <source>
        <dbReference type="EnsemblMetazoa" id="tetur16g00870.1"/>
    </source>
</evidence>
<protein>
    <recommendedName>
        <fullName evidence="14">Nuclear receptor domain-containing protein</fullName>
    </recommendedName>
</protein>
<dbReference type="GO" id="GO:0003700">
    <property type="term" value="F:DNA-binding transcription factor activity"/>
    <property type="evidence" value="ECO:0007669"/>
    <property type="project" value="InterPro"/>
</dbReference>
<organism evidence="12 13">
    <name type="scientific">Tetranychus urticae</name>
    <name type="common">Two-spotted spider mite</name>
    <dbReference type="NCBI Taxonomy" id="32264"/>
    <lineage>
        <taxon>Eukaryota</taxon>
        <taxon>Metazoa</taxon>
        <taxon>Ecdysozoa</taxon>
        <taxon>Arthropoda</taxon>
        <taxon>Chelicerata</taxon>
        <taxon>Arachnida</taxon>
        <taxon>Acari</taxon>
        <taxon>Acariformes</taxon>
        <taxon>Trombidiformes</taxon>
        <taxon>Prostigmata</taxon>
        <taxon>Eleutherengona</taxon>
        <taxon>Raphignathae</taxon>
        <taxon>Tetranychoidea</taxon>
        <taxon>Tetranychidae</taxon>
        <taxon>Tetranychus</taxon>
    </lineage>
</organism>
<dbReference type="GO" id="GO:0043565">
    <property type="term" value="F:sequence-specific DNA binding"/>
    <property type="evidence" value="ECO:0007669"/>
    <property type="project" value="InterPro"/>
</dbReference>
<dbReference type="STRING" id="32264.T1KNG2"/>
<dbReference type="Pfam" id="PF02008">
    <property type="entry name" value="zf-CXXC"/>
    <property type="match status" value="1"/>
</dbReference>
<keyword evidence="6" id="KW-0804">Transcription</keyword>